<evidence type="ECO:0000313" key="4">
    <source>
        <dbReference type="Proteomes" id="UP000680206"/>
    </source>
</evidence>
<gene>
    <name evidence="3" type="ORF">J4709_14250</name>
</gene>
<dbReference type="SUPFAM" id="SSF53098">
    <property type="entry name" value="Ribonuclease H-like"/>
    <property type="match status" value="1"/>
</dbReference>
<feature type="region of interest" description="Disordered" evidence="1">
    <location>
        <begin position="1"/>
        <end position="32"/>
    </location>
</feature>
<dbReference type="EMBL" id="JAGEPF010000008">
    <property type="protein sequence ID" value="MBO2458736.1"/>
    <property type="molecule type" value="Genomic_DNA"/>
</dbReference>
<organism evidence="3 4">
    <name type="scientific">Actinomadura violacea</name>
    <dbReference type="NCBI Taxonomy" id="2819934"/>
    <lineage>
        <taxon>Bacteria</taxon>
        <taxon>Bacillati</taxon>
        <taxon>Actinomycetota</taxon>
        <taxon>Actinomycetes</taxon>
        <taxon>Streptosporangiales</taxon>
        <taxon>Thermomonosporaceae</taxon>
        <taxon>Actinomadura</taxon>
    </lineage>
</organism>
<sequence>MRGRDRAAQPPAAHRQSLAAHPQPPQVAGDLHRNDGVRHLLGALGLAAGKLYYRIRRRKRWQEFLSFLKSLRRRRPGEHLHVIVDNHSPHKRAQVREWAAANDVDLVFLPTYGSWLNWIESELAALRYFTLNGTDHRSHDQQNTAIAAYIRRHDHNAKPKISFAAGSPIRSWTSYPQQGLATSS</sequence>
<evidence type="ECO:0000313" key="3">
    <source>
        <dbReference type="EMBL" id="MBO2458736.1"/>
    </source>
</evidence>
<dbReference type="Proteomes" id="UP000680206">
    <property type="component" value="Unassembled WGS sequence"/>
</dbReference>
<evidence type="ECO:0000256" key="1">
    <source>
        <dbReference type="SAM" id="MobiDB-lite"/>
    </source>
</evidence>
<comment type="caution">
    <text evidence="3">The sequence shown here is derived from an EMBL/GenBank/DDBJ whole genome shotgun (WGS) entry which is preliminary data.</text>
</comment>
<reference evidence="3 4" key="1">
    <citation type="submission" date="2021-03" db="EMBL/GenBank/DDBJ databases">
        <title>Actinomadura violae sp. nov., isolated from lichen in Thailand.</title>
        <authorList>
            <person name="Kanchanasin P."/>
            <person name="Saeng-In P."/>
            <person name="Phongsopitanun W."/>
            <person name="Yuki M."/>
            <person name="Kudo T."/>
            <person name="Ohkuma M."/>
            <person name="Tanasupawat S."/>
        </authorList>
    </citation>
    <scope>NUCLEOTIDE SEQUENCE [LARGE SCALE GENOMIC DNA]</scope>
    <source>
        <strain evidence="3 4">LCR2-06</strain>
    </source>
</reference>
<keyword evidence="4" id="KW-1185">Reference proteome</keyword>
<dbReference type="InterPro" id="IPR012337">
    <property type="entry name" value="RNaseH-like_sf"/>
</dbReference>
<protein>
    <submittedName>
        <fullName evidence="3">Transposase</fullName>
    </submittedName>
</protein>
<dbReference type="Gene3D" id="3.30.420.10">
    <property type="entry name" value="Ribonuclease H-like superfamily/Ribonuclease H"/>
    <property type="match status" value="1"/>
</dbReference>
<evidence type="ECO:0000259" key="2">
    <source>
        <dbReference type="Pfam" id="PF13358"/>
    </source>
</evidence>
<dbReference type="InterPro" id="IPR038717">
    <property type="entry name" value="Tc1-like_DDE_dom"/>
</dbReference>
<proteinExistence type="predicted"/>
<name>A0ABS3RQ16_9ACTN</name>
<accession>A0ABS3RQ16</accession>
<dbReference type="InterPro" id="IPR036397">
    <property type="entry name" value="RNaseH_sf"/>
</dbReference>
<dbReference type="Pfam" id="PF13358">
    <property type="entry name" value="DDE_3"/>
    <property type="match status" value="1"/>
</dbReference>
<feature type="domain" description="Tc1-like transposase DDE" evidence="2">
    <location>
        <begin position="39"/>
        <end position="138"/>
    </location>
</feature>